<evidence type="ECO:0000256" key="14">
    <source>
        <dbReference type="ARBA" id="ARBA00025923"/>
    </source>
</evidence>
<evidence type="ECO:0000256" key="13">
    <source>
        <dbReference type="ARBA" id="ARBA00024986"/>
    </source>
</evidence>
<feature type="region of interest" description="Disordered" evidence="16">
    <location>
        <begin position="297"/>
        <end position="330"/>
    </location>
</feature>
<keyword evidence="10" id="KW-0238">DNA-binding</keyword>
<keyword evidence="7" id="KW-0159">Chromosome partition</keyword>
<dbReference type="EMBL" id="JAUMVS010000005">
    <property type="protein sequence ID" value="MDO4841189.1"/>
    <property type="molecule type" value="Genomic_DNA"/>
</dbReference>
<dbReference type="PROSITE" id="PS50901">
    <property type="entry name" value="FTSK"/>
    <property type="match status" value="1"/>
</dbReference>
<feature type="transmembrane region" description="Helical" evidence="17">
    <location>
        <begin position="74"/>
        <end position="99"/>
    </location>
</feature>
<dbReference type="InterPro" id="IPR003593">
    <property type="entry name" value="AAA+_ATPase"/>
</dbReference>
<feature type="transmembrane region" description="Helical" evidence="17">
    <location>
        <begin position="175"/>
        <end position="195"/>
    </location>
</feature>
<feature type="transmembrane region" description="Helical" evidence="17">
    <location>
        <begin position="111"/>
        <end position="132"/>
    </location>
</feature>
<dbReference type="InterPro" id="IPR002543">
    <property type="entry name" value="FtsK_dom"/>
</dbReference>
<dbReference type="SMART" id="SM00843">
    <property type="entry name" value="Ftsk_gamma"/>
    <property type="match status" value="1"/>
</dbReference>
<keyword evidence="5 17" id="KW-0812">Transmembrane</keyword>
<dbReference type="Pfam" id="PF13491">
    <property type="entry name" value="FtsK_4TM"/>
    <property type="match status" value="1"/>
</dbReference>
<dbReference type="InterPro" id="IPR041027">
    <property type="entry name" value="FtsK_alpha"/>
</dbReference>
<comment type="subcellular location">
    <subcellularLocation>
        <location evidence="1">Cell membrane</location>
        <topology evidence="1">Multi-pass membrane protein</topology>
    </subcellularLocation>
</comment>
<organism evidence="19 20">
    <name type="scientific">Phoenicibacter congonensis</name>
    <dbReference type="NCBI Taxonomy" id="1944646"/>
    <lineage>
        <taxon>Bacteria</taxon>
        <taxon>Bacillati</taxon>
        <taxon>Actinomycetota</taxon>
        <taxon>Coriobacteriia</taxon>
        <taxon>Eggerthellales</taxon>
        <taxon>Eggerthellaceae</taxon>
        <taxon>Phoenicibacter</taxon>
    </lineage>
</organism>
<dbReference type="Pfam" id="PF17854">
    <property type="entry name" value="FtsK_alpha"/>
    <property type="match status" value="1"/>
</dbReference>
<feature type="transmembrane region" description="Helical" evidence="17">
    <location>
        <begin position="43"/>
        <end position="62"/>
    </location>
</feature>
<dbReference type="InterPro" id="IPR036388">
    <property type="entry name" value="WH-like_DNA-bd_sf"/>
</dbReference>
<evidence type="ECO:0000313" key="20">
    <source>
        <dbReference type="Proteomes" id="UP001168575"/>
    </source>
</evidence>
<evidence type="ECO:0000256" key="2">
    <source>
        <dbReference type="ARBA" id="ARBA00006474"/>
    </source>
</evidence>
<evidence type="ECO:0000256" key="5">
    <source>
        <dbReference type="ARBA" id="ARBA00022692"/>
    </source>
</evidence>
<dbReference type="Gene3D" id="3.30.980.40">
    <property type="match status" value="1"/>
</dbReference>
<dbReference type="Pfam" id="PF01580">
    <property type="entry name" value="FtsK_SpoIIIE"/>
    <property type="match status" value="1"/>
</dbReference>
<dbReference type="PANTHER" id="PTHR22683:SF41">
    <property type="entry name" value="DNA TRANSLOCASE FTSK"/>
    <property type="match status" value="1"/>
</dbReference>
<evidence type="ECO:0000256" key="11">
    <source>
        <dbReference type="ARBA" id="ARBA00023136"/>
    </source>
</evidence>
<evidence type="ECO:0000259" key="18">
    <source>
        <dbReference type="PROSITE" id="PS50901"/>
    </source>
</evidence>
<feature type="compositionally biased region" description="Polar residues" evidence="16">
    <location>
        <begin position="269"/>
        <end position="278"/>
    </location>
</feature>
<feature type="domain" description="FtsK" evidence="18">
    <location>
        <begin position="465"/>
        <end position="672"/>
    </location>
</feature>
<evidence type="ECO:0000256" key="7">
    <source>
        <dbReference type="ARBA" id="ARBA00022829"/>
    </source>
</evidence>
<feature type="compositionally biased region" description="Polar residues" evidence="16">
    <location>
        <begin position="312"/>
        <end position="329"/>
    </location>
</feature>
<accession>A0AA43RGQ9</accession>
<keyword evidence="20" id="KW-1185">Reference proteome</keyword>
<dbReference type="GO" id="GO:0051301">
    <property type="term" value="P:cell division"/>
    <property type="evidence" value="ECO:0007669"/>
    <property type="project" value="UniProtKB-KW"/>
</dbReference>
<keyword evidence="12" id="KW-0131">Cell cycle</keyword>
<feature type="region of interest" description="Disordered" evidence="16">
    <location>
        <begin position="250"/>
        <end position="278"/>
    </location>
</feature>
<dbReference type="InterPro" id="IPR036390">
    <property type="entry name" value="WH_DNA-bd_sf"/>
</dbReference>
<gene>
    <name evidence="19" type="ORF">Q3982_00725</name>
</gene>
<dbReference type="CDD" id="cd01127">
    <property type="entry name" value="TrwB_TraG_TraD_VirD4"/>
    <property type="match status" value="1"/>
</dbReference>
<dbReference type="SUPFAM" id="SSF46785">
    <property type="entry name" value="Winged helix' DNA-binding domain"/>
    <property type="match status" value="1"/>
</dbReference>
<comment type="similarity">
    <text evidence="2">Belongs to the FtsK/SpoIIIE/SftA family.</text>
</comment>
<sequence>MAAKKQQVRKINSNSNSSSKQKGSRNPKAAAVSAQENSLSRRIGGVCLIFLGVILLILAALKDVQGAVSQFLSTATHMCFGICCYIFPFVLIAIGVSLFIKNSDTFKRANFIIGLSIFFVGFITLVAMMAPIAVLNVDDPNLLFSDLNLTRYGGYLGNSIGWVLISLFGKIVSSVICVLIMVIGAIVAGFSFSILKERIRAAKSEKEEKKQNQDLHYVPLEQAQIRLTKDGDIDVSSFAGCEGGKTTVLSNLHDSINDDQKSRKRPQPKTRNATANDLNNIATVPADAETAQLTRKITKNPRANKKPVNDLSKLNASNVEENPALSSADSDFKLPSMDLLEKPKETKVNKNSDIHLAEVAAELQQSLEDFGVPAQVVGWVAGPTVTLFKIELPAGVRVNKIQNLGTDLALALAATSVRIFAPIPGTNYVGIEVPNQHRETVYLSEILRDAKPGPLQIAIGKDVEGNSIVTNLATMPHLLIGGTTGSGKSVSVNAMIMSILMRATPDDVRFIMIDPKRVEFTPYNGIPHLYAPVVTEPKEAASALTWAVAEMERRLKIMSEVAARNIKEYNAKVKEGSLDEIKKVTSSGPSEEKKHVHLPYIVIIIDELADLMMCVGKEVESSICRLAQLARAAGIHLIVATQRPSTNVVTGLIKSNITNRIAFNVASSIDSRVILDQNGAEDLIGLGDLLLSKPELGKPMRIQGCFVSNEEIKAVVEFIKQQGEPEYNNEILTTNVITLGDSSPMPNGAGQDDDPLVWEAADICISAGFGSTSNLQRRLKVGYSRAGRIMDQLEEKGIVGPANGSKPREVLVDALELETLKAFEAND</sequence>
<dbReference type="InterPro" id="IPR025199">
    <property type="entry name" value="FtsK_4TM"/>
</dbReference>
<keyword evidence="4" id="KW-0132">Cell division</keyword>
<dbReference type="GO" id="GO:0005524">
    <property type="term" value="F:ATP binding"/>
    <property type="evidence" value="ECO:0007669"/>
    <property type="project" value="UniProtKB-UniRule"/>
</dbReference>
<dbReference type="GO" id="GO:0007059">
    <property type="term" value="P:chromosome segregation"/>
    <property type="evidence" value="ECO:0007669"/>
    <property type="project" value="UniProtKB-KW"/>
</dbReference>
<dbReference type="Gene3D" id="1.10.10.10">
    <property type="entry name" value="Winged helix-like DNA-binding domain superfamily/Winged helix DNA-binding domain"/>
    <property type="match status" value="1"/>
</dbReference>
<dbReference type="Gene3D" id="3.40.50.300">
    <property type="entry name" value="P-loop containing nucleotide triphosphate hydrolases"/>
    <property type="match status" value="1"/>
</dbReference>
<name>A0AA43RGQ9_9ACTN</name>
<dbReference type="InterPro" id="IPR018541">
    <property type="entry name" value="Ftsk_gamma"/>
</dbReference>
<evidence type="ECO:0000256" key="9">
    <source>
        <dbReference type="ARBA" id="ARBA00022989"/>
    </source>
</evidence>
<evidence type="ECO:0000256" key="1">
    <source>
        <dbReference type="ARBA" id="ARBA00004651"/>
    </source>
</evidence>
<keyword evidence="3" id="KW-1003">Cell membrane</keyword>
<evidence type="ECO:0000256" key="6">
    <source>
        <dbReference type="ARBA" id="ARBA00022741"/>
    </source>
</evidence>
<dbReference type="Pfam" id="PF09397">
    <property type="entry name" value="FtsK_gamma"/>
    <property type="match status" value="1"/>
</dbReference>
<comment type="function">
    <text evidence="13">Essential cell division protein that coordinates cell division and chromosome segregation. The N-terminus is involved in assembly of the cell-division machinery. The C-terminus functions as a DNA motor that moves dsDNA in an ATP-dependent manner towards the dif recombination site, which is located within the replication terminus region. Required for activation of the Xer recombinase, allowing activation of chromosome unlinking by recombination.</text>
</comment>
<keyword evidence="8 15" id="KW-0067">ATP-binding</keyword>
<dbReference type="Proteomes" id="UP001168575">
    <property type="component" value="Unassembled WGS sequence"/>
</dbReference>
<evidence type="ECO:0000256" key="12">
    <source>
        <dbReference type="ARBA" id="ARBA00023306"/>
    </source>
</evidence>
<dbReference type="GO" id="GO:0005886">
    <property type="term" value="C:plasma membrane"/>
    <property type="evidence" value="ECO:0007669"/>
    <property type="project" value="UniProtKB-SubCell"/>
</dbReference>
<evidence type="ECO:0000256" key="10">
    <source>
        <dbReference type="ARBA" id="ARBA00023125"/>
    </source>
</evidence>
<protein>
    <submittedName>
        <fullName evidence="19">DNA translocase FtsK 4TM domain-containing protein</fullName>
    </submittedName>
</protein>
<dbReference type="GO" id="GO:0003677">
    <property type="term" value="F:DNA binding"/>
    <property type="evidence" value="ECO:0007669"/>
    <property type="project" value="UniProtKB-KW"/>
</dbReference>
<dbReference type="AlphaFoldDB" id="A0AA43RGQ9"/>
<reference evidence="19" key="1">
    <citation type="submission" date="2023-07" db="EMBL/GenBank/DDBJ databases">
        <title>Between Cages and Wild: Unraveling the Impact of Captivity on Animal Microbiomes and Antimicrobial Resistance.</title>
        <authorList>
            <person name="Schmartz G.P."/>
            <person name="Rehner J."/>
            <person name="Schuff M.J."/>
            <person name="Becker S.L."/>
            <person name="Kravczyk M."/>
            <person name="Gurevich A."/>
            <person name="Francke R."/>
            <person name="Mueller R."/>
            <person name="Keller V."/>
            <person name="Keller A."/>
        </authorList>
    </citation>
    <scope>NUCLEOTIDE SEQUENCE</scope>
    <source>
        <strain evidence="19">S12M_St_49</strain>
    </source>
</reference>
<keyword evidence="6 15" id="KW-0547">Nucleotide-binding</keyword>
<evidence type="ECO:0000256" key="17">
    <source>
        <dbReference type="SAM" id="Phobius"/>
    </source>
</evidence>
<dbReference type="SUPFAM" id="SSF52540">
    <property type="entry name" value="P-loop containing nucleoside triphosphate hydrolases"/>
    <property type="match status" value="1"/>
</dbReference>
<dbReference type="InterPro" id="IPR050206">
    <property type="entry name" value="FtsK/SpoIIIE/SftA"/>
</dbReference>
<comment type="subunit">
    <text evidence="14">Homohexamer. Forms a ring that surrounds DNA.</text>
</comment>
<feature type="binding site" evidence="15">
    <location>
        <begin position="482"/>
        <end position="489"/>
    </location>
    <ligand>
        <name>ATP</name>
        <dbReference type="ChEBI" id="CHEBI:30616"/>
    </ligand>
</feature>
<evidence type="ECO:0000256" key="8">
    <source>
        <dbReference type="ARBA" id="ARBA00022840"/>
    </source>
</evidence>
<feature type="region of interest" description="Disordered" evidence="16">
    <location>
        <begin position="1"/>
        <end position="27"/>
    </location>
</feature>
<keyword evidence="11 17" id="KW-0472">Membrane</keyword>
<evidence type="ECO:0000313" key="19">
    <source>
        <dbReference type="EMBL" id="MDO4841189.1"/>
    </source>
</evidence>
<comment type="caution">
    <text evidence="19">The sequence shown here is derived from an EMBL/GenBank/DDBJ whole genome shotgun (WGS) entry which is preliminary data.</text>
</comment>
<feature type="transmembrane region" description="Helical" evidence="17">
    <location>
        <begin position="152"/>
        <end position="168"/>
    </location>
</feature>
<evidence type="ECO:0000256" key="4">
    <source>
        <dbReference type="ARBA" id="ARBA00022618"/>
    </source>
</evidence>
<dbReference type="PANTHER" id="PTHR22683">
    <property type="entry name" value="SPORULATION PROTEIN RELATED"/>
    <property type="match status" value="1"/>
</dbReference>
<dbReference type="InterPro" id="IPR027417">
    <property type="entry name" value="P-loop_NTPase"/>
</dbReference>
<evidence type="ECO:0000256" key="16">
    <source>
        <dbReference type="SAM" id="MobiDB-lite"/>
    </source>
</evidence>
<evidence type="ECO:0000256" key="3">
    <source>
        <dbReference type="ARBA" id="ARBA00022475"/>
    </source>
</evidence>
<evidence type="ECO:0000256" key="15">
    <source>
        <dbReference type="PROSITE-ProRule" id="PRU00289"/>
    </source>
</evidence>
<proteinExistence type="inferred from homology"/>
<dbReference type="SMART" id="SM00382">
    <property type="entry name" value="AAA"/>
    <property type="match status" value="1"/>
</dbReference>
<keyword evidence="9 17" id="KW-1133">Transmembrane helix</keyword>